<dbReference type="Proteomes" id="UP001338125">
    <property type="component" value="Unassembled WGS sequence"/>
</dbReference>
<reference evidence="5 6" key="1">
    <citation type="submission" date="2024-01" db="EMBL/GenBank/DDBJ databases">
        <title>Complete genome of Cladobotryum mycophilum ATHUM6906.</title>
        <authorList>
            <person name="Christinaki A.C."/>
            <person name="Myridakis A.I."/>
            <person name="Kouvelis V.N."/>
        </authorList>
    </citation>
    <scope>NUCLEOTIDE SEQUENCE [LARGE SCALE GENOMIC DNA]</scope>
    <source>
        <strain evidence="5 6">ATHUM6906</strain>
    </source>
</reference>
<keyword evidence="2" id="KW-0456">Lyase</keyword>
<accession>A0ABR0SX87</accession>
<dbReference type="InterPro" id="IPR008397">
    <property type="entry name" value="Alginate_lyase_dom"/>
</dbReference>
<name>A0ABR0SX87_9HYPO</name>
<organism evidence="5 6">
    <name type="scientific">Cladobotryum mycophilum</name>
    <dbReference type="NCBI Taxonomy" id="491253"/>
    <lineage>
        <taxon>Eukaryota</taxon>
        <taxon>Fungi</taxon>
        <taxon>Dikarya</taxon>
        <taxon>Ascomycota</taxon>
        <taxon>Pezizomycotina</taxon>
        <taxon>Sordariomycetes</taxon>
        <taxon>Hypocreomycetidae</taxon>
        <taxon>Hypocreales</taxon>
        <taxon>Hypocreaceae</taxon>
        <taxon>Cladobotryum</taxon>
    </lineage>
</organism>
<proteinExistence type="predicted"/>
<feature type="chain" id="PRO_5045043384" description="Alginate lyase domain-containing protein" evidence="3">
    <location>
        <begin position="20"/>
        <end position="388"/>
    </location>
</feature>
<comment type="caution">
    <text evidence="5">The sequence shown here is derived from an EMBL/GenBank/DDBJ whole genome shotgun (WGS) entry which is preliminary data.</text>
</comment>
<evidence type="ECO:0000313" key="6">
    <source>
        <dbReference type="Proteomes" id="UP001338125"/>
    </source>
</evidence>
<evidence type="ECO:0000259" key="4">
    <source>
        <dbReference type="Pfam" id="PF05426"/>
    </source>
</evidence>
<evidence type="ECO:0000313" key="5">
    <source>
        <dbReference type="EMBL" id="KAK5996805.1"/>
    </source>
</evidence>
<keyword evidence="6" id="KW-1185">Reference proteome</keyword>
<dbReference type="SUPFAM" id="SSF48230">
    <property type="entry name" value="Chondroitin AC/alginate lyase"/>
    <property type="match status" value="1"/>
</dbReference>
<feature type="signal peptide" evidence="3">
    <location>
        <begin position="1"/>
        <end position="19"/>
    </location>
</feature>
<sequence>MRISSFSGLFFAAASFAASLPDYKPPSLVPDTVVIEGWRLVDAKARLLFGDKKLKAALGHLTAQADSWLNQGPWTVTTKTTPPPNGTLHDYASQAPYFWPNPNTPNGCPYINKDGQRNPEVDKYQDRLAVGKMFNSSYVLSLAWYYTGKKEYALHASDILRTWFVEPSTAMNPNLNHAQIVPCANDGRSIGIIDFSQEYTNVIDAVAILSTGAPGWTTGDLSAFKAWNKQAEAAATNNHGTFANMQIAALALFTGNTTLARQRAELAKTFINTQITANGSQPQELSRTRSYHYSNFDLGAHLRYALIASKVGVDLFRYTGPDGQSILKAANFLIPAAVKGQSAWAYEELEFTAYAATDNIHAAANAGLREAKGAVGRLVPPPGGIFLI</sequence>
<evidence type="ECO:0000256" key="2">
    <source>
        <dbReference type="ARBA" id="ARBA00023239"/>
    </source>
</evidence>
<dbReference type="EMBL" id="JAVFKD010000002">
    <property type="protein sequence ID" value="KAK5996805.1"/>
    <property type="molecule type" value="Genomic_DNA"/>
</dbReference>
<feature type="domain" description="Alginate lyase" evidence="4">
    <location>
        <begin position="75"/>
        <end position="344"/>
    </location>
</feature>
<evidence type="ECO:0000256" key="3">
    <source>
        <dbReference type="SAM" id="SignalP"/>
    </source>
</evidence>
<dbReference type="Pfam" id="PF05426">
    <property type="entry name" value="Alginate_lyase"/>
    <property type="match status" value="1"/>
</dbReference>
<protein>
    <recommendedName>
        <fullName evidence="4">Alginate lyase domain-containing protein</fullName>
    </recommendedName>
</protein>
<evidence type="ECO:0000256" key="1">
    <source>
        <dbReference type="ARBA" id="ARBA00022729"/>
    </source>
</evidence>
<keyword evidence="1 3" id="KW-0732">Signal</keyword>
<dbReference type="InterPro" id="IPR008929">
    <property type="entry name" value="Chondroitin_lyas"/>
</dbReference>
<gene>
    <name evidence="5" type="ORF">PT974_02148</name>
</gene>
<dbReference type="Gene3D" id="1.50.10.100">
    <property type="entry name" value="Chondroitin AC/alginate lyase"/>
    <property type="match status" value="1"/>
</dbReference>